<sequence>MKNLVLFIALILVQASCKKKSYQIRLEGKWVVYKMKLAGREIQDQLNNQLSTLSFYRNDSIQYPAIRFYDSLFIVPGHQQENYKFRFSINADSTKLTITQNEELTDSVSEKVPSLFLGEFDLKTRRYEQQMELRADSLEITLIESEKYASYSRGNSKLD</sequence>
<proteinExistence type="predicted"/>
<dbReference type="Proteomes" id="UP000186230">
    <property type="component" value="Chromosome"/>
</dbReference>
<protein>
    <submittedName>
        <fullName evidence="1">Uncharacterized protein</fullName>
    </submittedName>
</protein>
<accession>A0A1L7I7E7</accession>
<dbReference type="STRING" id="1229726.GRFL_2786"/>
<dbReference type="KEGG" id="gfl:GRFL_2786"/>
<dbReference type="EMBL" id="CP016359">
    <property type="protein sequence ID" value="APU69510.1"/>
    <property type="molecule type" value="Genomic_DNA"/>
</dbReference>
<organism evidence="1 2">
    <name type="scientific">Christiangramia flava JLT2011</name>
    <dbReference type="NCBI Taxonomy" id="1229726"/>
    <lineage>
        <taxon>Bacteria</taxon>
        <taxon>Pseudomonadati</taxon>
        <taxon>Bacteroidota</taxon>
        <taxon>Flavobacteriia</taxon>
        <taxon>Flavobacteriales</taxon>
        <taxon>Flavobacteriaceae</taxon>
        <taxon>Christiangramia</taxon>
    </lineage>
</organism>
<dbReference type="AlphaFoldDB" id="A0A1L7I7E7"/>
<name>A0A1L7I7E7_9FLAO</name>
<gene>
    <name evidence="1" type="ORF">GRFL_2786</name>
</gene>
<keyword evidence="2" id="KW-1185">Reference proteome</keyword>
<reference evidence="1 2" key="1">
    <citation type="submission" date="2016-07" db="EMBL/GenBank/DDBJ databases">
        <title>Multi-omics approach to identify versatile polysaccharide utilization systems of a marine flavobacterium Gramella flava.</title>
        <authorList>
            <person name="Tang K."/>
        </authorList>
    </citation>
    <scope>NUCLEOTIDE SEQUENCE [LARGE SCALE GENOMIC DNA]</scope>
    <source>
        <strain evidence="1 2">JLT2011</strain>
    </source>
</reference>
<dbReference type="RefSeq" id="WP_083645173.1">
    <property type="nucleotide sequence ID" value="NZ_AMRU01000015.1"/>
</dbReference>
<dbReference type="OrthoDB" id="10009706at2"/>
<evidence type="ECO:0000313" key="1">
    <source>
        <dbReference type="EMBL" id="APU69510.1"/>
    </source>
</evidence>
<evidence type="ECO:0000313" key="2">
    <source>
        <dbReference type="Proteomes" id="UP000186230"/>
    </source>
</evidence>